<organism evidence="1 2">
    <name type="scientific">Methanobacterium bryantii</name>
    <dbReference type="NCBI Taxonomy" id="2161"/>
    <lineage>
        <taxon>Archaea</taxon>
        <taxon>Methanobacteriati</taxon>
        <taxon>Methanobacteriota</taxon>
        <taxon>Methanomada group</taxon>
        <taxon>Methanobacteria</taxon>
        <taxon>Methanobacteriales</taxon>
        <taxon>Methanobacteriaceae</taxon>
        <taxon>Methanobacterium</taxon>
    </lineage>
</organism>
<proteinExistence type="predicted"/>
<reference evidence="1 2" key="1">
    <citation type="journal article" date="2017" name="BMC Genomics">
        <title>Genomic analysis of methanogenic archaea reveals a shift towards energy conservation.</title>
        <authorList>
            <person name="Gilmore S.P."/>
            <person name="Henske J.K."/>
            <person name="Sexton J.A."/>
            <person name="Solomon K.V."/>
            <person name="Seppala S."/>
            <person name="Yoo J.I."/>
            <person name="Huyett L.M."/>
            <person name="Pressman A."/>
            <person name="Cogan J.Z."/>
            <person name="Kivenson V."/>
            <person name="Peng X."/>
            <person name="Tan Y."/>
            <person name="Valentine D.L."/>
            <person name="O'Malley M.A."/>
        </authorList>
    </citation>
    <scope>NUCLEOTIDE SEQUENCE [LARGE SCALE GENOMIC DNA]</scope>
    <source>
        <strain evidence="1 2">M.o.H.</strain>
    </source>
</reference>
<dbReference type="RefSeq" id="WP_069583722.1">
    <property type="nucleotide sequence ID" value="NZ_LMVM01000033.1"/>
</dbReference>
<comment type="caution">
    <text evidence="1">The sequence shown here is derived from an EMBL/GenBank/DDBJ whole genome shotgun (WGS) entry which is preliminary data.</text>
</comment>
<accession>A0A2A2H3Z6</accession>
<dbReference type="Pfam" id="PF13289">
    <property type="entry name" value="SIR2_2"/>
    <property type="match status" value="1"/>
</dbReference>
<name>A0A2A2H3Z6_METBR</name>
<evidence type="ECO:0000313" key="1">
    <source>
        <dbReference type="EMBL" id="PAV04026.1"/>
    </source>
</evidence>
<sequence length="460" mass="53510">MKKNGYNASIEGKTFETYVTALLRALADKEKREFISQYSPENKWMIMDGYAPRGINDIEGPLAIEIKYSTQRSLIIKTINHLLEQMPDYNILIITPIKSKKTIRDIGPNVTIWDLNDIQDLGHKFSQIRYRFLDKVIPEVPDYILDSSYIWKIVDDSTKEAKYIELNTNKDNYMANIKKAYEDGNLVLFLGSGVSKPRLPNWKELIEKLIIELLAGHGEHIKSLDIDDNEFKSLPYITLGRYIKRGFGTKFAKKLKNALYEGYGHKEDLSSIINSIAELCVSKRIYSIVTYNYDDILEYYLDIKHVKYDEIYHSLQNPSSTSLPIYHVHGYIPLRGHLIDEMGNSIVFAEEEYHLQYKESFSWQNLKQLNLLKEKTVLFIGLGMNDPNLRRLLDLAKEFSPIGPKHYAILEDHWDSKVGEVSNIFRVREEDVFDDLRIGVIWYEYGKHSEIKEILDSISK</sequence>
<evidence type="ECO:0000313" key="2">
    <source>
        <dbReference type="Proteomes" id="UP000217784"/>
    </source>
</evidence>
<dbReference type="EMBL" id="LMVM01000033">
    <property type="protein sequence ID" value="PAV04026.1"/>
    <property type="molecule type" value="Genomic_DNA"/>
</dbReference>
<keyword evidence="2" id="KW-1185">Reference proteome</keyword>
<dbReference type="Proteomes" id="UP000217784">
    <property type="component" value="Unassembled WGS sequence"/>
</dbReference>
<dbReference type="AlphaFoldDB" id="A0A2A2H3Z6"/>
<dbReference type="OrthoDB" id="368951at2157"/>
<gene>
    <name evidence="1" type="ORF">ASJ80_03155</name>
</gene>
<protein>
    <submittedName>
        <fullName evidence="1">Uncharacterized protein</fullName>
    </submittedName>
</protein>